<dbReference type="EMBL" id="JAAALK010000079">
    <property type="protein sequence ID" value="KAG8100254.1"/>
    <property type="molecule type" value="Genomic_DNA"/>
</dbReference>
<protein>
    <submittedName>
        <fullName evidence="2">Uncharacterized protein</fullName>
    </submittedName>
</protein>
<feature type="region of interest" description="Disordered" evidence="1">
    <location>
        <begin position="1"/>
        <end position="74"/>
    </location>
</feature>
<accession>A0A8J5X2A1</accession>
<evidence type="ECO:0000256" key="1">
    <source>
        <dbReference type="SAM" id="MobiDB-lite"/>
    </source>
</evidence>
<feature type="compositionally biased region" description="Basic and acidic residues" evidence="1">
    <location>
        <begin position="62"/>
        <end position="71"/>
    </location>
</feature>
<feature type="compositionally biased region" description="Polar residues" evidence="1">
    <location>
        <begin position="43"/>
        <end position="61"/>
    </location>
</feature>
<name>A0A8J5X2A1_ZIZPA</name>
<gene>
    <name evidence="2" type="ORF">GUJ93_ZPchr0013g33843</name>
</gene>
<dbReference type="Proteomes" id="UP000729402">
    <property type="component" value="Unassembled WGS sequence"/>
</dbReference>
<evidence type="ECO:0000313" key="3">
    <source>
        <dbReference type="Proteomes" id="UP000729402"/>
    </source>
</evidence>
<reference evidence="2" key="1">
    <citation type="journal article" date="2021" name="bioRxiv">
        <title>Whole Genome Assembly and Annotation of Northern Wild Rice, Zizania palustris L., Supports a Whole Genome Duplication in the Zizania Genus.</title>
        <authorList>
            <person name="Haas M."/>
            <person name="Kono T."/>
            <person name="Macchietto M."/>
            <person name="Millas R."/>
            <person name="McGilp L."/>
            <person name="Shao M."/>
            <person name="Duquette J."/>
            <person name="Hirsch C.N."/>
            <person name="Kimball J."/>
        </authorList>
    </citation>
    <scope>NUCLEOTIDE SEQUENCE</scope>
    <source>
        <tissue evidence="2">Fresh leaf tissue</tissue>
    </source>
</reference>
<organism evidence="2 3">
    <name type="scientific">Zizania palustris</name>
    <name type="common">Northern wild rice</name>
    <dbReference type="NCBI Taxonomy" id="103762"/>
    <lineage>
        <taxon>Eukaryota</taxon>
        <taxon>Viridiplantae</taxon>
        <taxon>Streptophyta</taxon>
        <taxon>Embryophyta</taxon>
        <taxon>Tracheophyta</taxon>
        <taxon>Spermatophyta</taxon>
        <taxon>Magnoliopsida</taxon>
        <taxon>Liliopsida</taxon>
        <taxon>Poales</taxon>
        <taxon>Poaceae</taxon>
        <taxon>BOP clade</taxon>
        <taxon>Oryzoideae</taxon>
        <taxon>Oryzeae</taxon>
        <taxon>Zizaniinae</taxon>
        <taxon>Zizania</taxon>
    </lineage>
</organism>
<comment type="caution">
    <text evidence="2">The sequence shown here is derived from an EMBL/GenBank/DDBJ whole genome shotgun (WGS) entry which is preliminary data.</text>
</comment>
<proteinExistence type="predicted"/>
<evidence type="ECO:0000313" key="2">
    <source>
        <dbReference type="EMBL" id="KAG8100254.1"/>
    </source>
</evidence>
<reference evidence="2" key="2">
    <citation type="submission" date="2021-02" db="EMBL/GenBank/DDBJ databases">
        <authorList>
            <person name="Kimball J.A."/>
            <person name="Haas M.W."/>
            <person name="Macchietto M."/>
            <person name="Kono T."/>
            <person name="Duquette J."/>
            <person name="Shao M."/>
        </authorList>
    </citation>
    <scope>NUCLEOTIDE SEQUENCE</scope>
    <source>
        <tissue evidence="2">Fresh leaf tissue</tissue>
    </source>
</reference>
<dbReference type="AlphaFoldDB" id="A0A8J5X2A1"/>
<sequence length="86" mass="9019">MFHGVIVDGSTSYIPGYASNDSEGVCGDEKGEDADGEGFVGSPMSSDNRKSASSTTNIATKSTKEKQKPNVEDVSGAYNRVASCYK</sequence>
<keyword evidence="3" id="KW-1185">Reference proteome</keyword>